<evidence type="ECO:0000313" key="7">
    <source>
        <dbReference type="Proteomes" id="UP000681340"/>
    </source>
</evidence>
<dbReference type="PANTHER" id="PTHR30385:SF4">
    <property type="entry name" value="RNA POLYMERASE SIGMA-E FACTOR"/>
    <property type="match status" value="1"/>
</dbReference>
<dbReference type="CDD" id="cd06171">
    <property type="entry name" value="Sigma70_r4"/>
    <property type="match status" value="1"/>
</dbReference>
<dbReference type="SUPFAM" id="SSF88659">
    <property type="entry name" value="Sigma3 and sigma4 domains of RNA polymerase sigma factors"/>
    <property type="match status" value="2"/>
</dbReference>
<evidence type="ECO:0000256" key="1">
    <source>
        <dbReference type="ARBA" id="ARBA00023015"/>
    </source>
</evidence>
<dbReference type="AlphaFoldDB" id="A0A919S441"/>
<reference evidence="6" key="1">
    <citation type="submission" date="2021-03" db="EMBL/GenBank/DDBJ databases">
        <title>Whole genome shotgun sequence of Actinoplanes auranticolor NBRC 12245.</title>
        <authorList>
            <person name="Komaki H."/>
            <person name="Tamura T."/>
        </authorList>
    </citation>
    <scope>NUCLEOTIDE SEQUENCE</scope>
    <source>
        <strain evidence="6">NBRC 12245</strain>
    </source>
</reference>
<dbReference type="Pfam" id="PF04545">
    <property type="entry name" value="Sigma70_r4"/>
    <property type="match status" value="1"/>
</dbReference>
<sequence>MPSSHPHDPWDLDAAADAYVRDRAEAGAALRRALREELIVRGLPLADRLARRYRDRPEPLDDLEQVARLGLIEAVDRFDPARGSFTAFAVSTIGGEFARYRPDRRMQDLISKIGHATADLTGAPARAPTTAEIADHVHAAEDEVRQARTYAAGRTAAPPTDLLGGRDDAMDLLPDRLAVTELVRMLPPRIQQIIAWRFYGSQSQARIAEQLGISQMHVSRLLQQTLTWLRTAMLSDSRPSWPGQDGTHGPDSLRIDIRQGDTALIVRVRGEIDRDTADRLRHRLRAAVSLAAAGPLVVDLTGVPLVDAAGAAVLRDAFVAGSLSGVDVTWTGLQPHVATVLTVLGLTRTGNAGASRGLR</sequence>
<comment type="caution">
    <text evidence="6">The sequence shown here is derived from an EMBL/GenBank/DDBJ whole genome shotgun (WGS) entry which is preliminary data.</text>
</comment>
<dbReference type="InterPro" id="IPR013324">
    <property type="entry name" value="RNA_pol_sigma_r3/r4-like"/>
</dbReference>
<dbReference type="CDD" id="cd07043">
    <property type="entry name" value="STAS_anti-anti-sigma_factors"/>
    <property type="match status" value="1"/>
</dbReference>
<name>A0A919S441_9ACTN</name>
<dbReference type="GO" id="GO:0016987">
    <property type="term" value="F:sigma factor activity"/>
    <property type="evidence" value="ECO:0007669"/>
    <property type="project" value="UniProtKB-KW"/>
</dbReference>
<dbReference type="InterPro" id="IPR036388">
    <property type="entry name" value="WH-like_DNA-bd_sf"/>
</dbReference>
<evidence type="ECO:0000256" key="3">
    <source>
        <dbReference type="ARBA" id="ARBA00023125"/>
    </source>
</evidence>
<organism evidence="6 7">
    <name type="scientific">Actinoplanes auranticolor</name>
    <dbReference type="NCBI Taxonomy" id="47988"/>
    <lineage>
        <taxon>Bacteria</taxon>
        <taxon>Bacillati</taxon>
        <taxon>Actinomycetota</taxon>
        <taxon>Actinomycetes</taxon>
        <taxon>Micromonosporales</taxon>
        <taxon>Micromonosporaceae</taxon>
        <taxon>Actinoplanes</taxon>
    </lineage>
</organism>
<dbReference type="GO" id="GO:0006352">
    <property type="term" value="P:DNA-templated transcription initiation"/>
    <property type="evidence" value="ECO:0007669"/>
    <property type="project" value="InterPro"/>
</dbReference>
<dbReference type="InterPro" id="IPR036513">
    <property type="entry name" value="STAS_dom_sf"/>
</dbReference>
<dbReference type="InterPro" id="IPR007630">
    <property type="entry name" value="RNA_pol_sigma70_r4"/>
</dbReference>
<dbReference type="Gene3D" id="3.30.750.24">
    <property type="entry name" value="STAS domain"/>
    <property type="match status" value="1"/>
</dbReference>
<evidence type="ECO:0000256" key="2">
    <source>
        <dbReference type="ARBA" id="ARBA00023082"/>
    </source>
</evidence>
<keyword evidence="1" id="KW-0805">Transcription regulation</keyword>
<evidence type="ECO:0000256" key="4">
    <source>
        <dbReference type="ARBA" id="ARBA00023163"/>
    </source>
</evidence>
<dbReference type="InterPro" id="IPR013325">
    <property type="entry name" value="RNA_pol_sigma_r2"/>
</dbReference>
<feature type="domain" description="STAS" evidence="5">
    <location>
        <begin position="253"/>
        <end position="359"/>
    </location>
</feature>
<evidence type="ECO:0000313" key="6">
    <source>
        <dbReference type="EMBL" id="GIM64462.1"/>
    </source>
</evidence>
<dbReference type="RefSeq" id="WP_212987166.1">
    <property type="nucleotide sequence ID" value="NZ_BAABEA010000051.1"/>
</dbReference>
<dbReference type="SUPFAM" id="SSF52091">
    <property type="entry name" value="SpoIIaa-like"/>
    <property type="match status" value="1"/>
</dbReference>
<dbReference type="Pfam" id="PF04542">
    <property type="entry name" value="Sigma70_r2"/>
    <property type="match status" value="1"/>
</dbReference>
<dbReference type="PANTHER" id="PTHR30385">
    <property type="entry name" value="SIGMA FACTOR F FLAGELLAR"/>
    <property type="match status" value="1"/>
</dbReference>
<dbReference type="Pfam" id="PF01740">
    <property type="entry name" value="STAS"/>
    <property type="match status" value="1"/>
</dbReference>
<dbReference type="NCBIfam" id="TIGR02937">
    <property type="entry name" value="sigma70-ECF"/>
    <property type="match status" value="1"/>
</dbReference>
<keyword evidence="7" id="KW-1185">Reference proteome</keyword>
<dbReference type="Gene3D" id="1.10.10.10">
    <property type="entry name" value="Winged helix-like DNA-binding domain superfamily/Winged helix DNA-binding domain"/>
    <property type="match status" value="2"/>
</dbReference>
<dbReference type="PROSITE" id="PS50801">
    <property type="entry name" value="STAS"/>
    <property type="match status" value="1"/>
</dbReference>
<gene>
    <name evidence="6" type="ORF">Aau02nite_10520</name>
</gene>
<dbReference type="SUPFAM" id="SSF88946">
    <property type="entry name" value="Sigma2 domain of RNA polymerase sigma factors"/>
    <property type="match status" value="1"/>
</dbReference>
<dbReference type="Gene3D" id="1.20.120.1810">
    <property type="match status" value="1"/>
</dbReference>
<dbReference type="InterPro" id="IPR014284">
    <property type="entry name" value="RNA_pol_sigma-70_dom"/>
</dbReference>
<protein>
    <recommendedName>
        <fullName evidence="5">STAS domain-containing protein</fullName>
    </recommendedName>
</protein>
<keyword evidence="4" id="KW-0804">Transcription</keyword>
<dbReference type="Proteomes" id="UP000681340">
    <property type="component" value="Unassembled WGS sequence"/>
</dbReference>
<proteinExistence type="predicted"/>
<keyword evidence="2" id="KW-0731">Sigma factor</keyword>
<keyword evidence="3" id="KW-0238">DNA-binding</keyword>
<dbReference type="InterPro" id="IPR007627">
    <property type="entry name" value="RNA_pol_sigma70_r2"/>
</dbReference>
<dbReference type="EMBL" id="BOQL01000011">
    <property type="protein sequence ID" value="GIM64462.1"/>
    <property type="molecule type" value="Genomic_DNA"/>
</dbReference>
<dbReference type="InterPro" id="IPR002645">
    <property type="entry name" value="STAS_dom"/>
</dbReference>
<dbReference type="GO" id="GO:0003677">
    <property type="term" value="F:DNA binding"/>
    <property type="evidence" value="ECO:0007669"/>
    <property type="project" value="UniProtKB-KW"/>
</dbReference>
<evidence type="ECO:0000259" key="5">
    <source>
        <dbReference type="PROSITE" id="PS50801"/>
    </source>
</evidence>
<accession>A0A919S441</accession>